<dbReference type="Proteomes" id="UP001273166">
    <property type="component" value="Unassembled WGS sequence"/>
</dbReference>
<name>A0AAJ0LZ99_9PEZI</name>
<dbReference type="InterPro" id="IPR052895">
    <property type="entry name" value="HetReg/Transcr_Mod"/>
</dbReference>
<reference evidence="2" key="1">
    <citation type="journal article" date="2023" name="Mol. Phylogenet. Evol.">
        <title>Genome-scale phylogeny and comparative genomics of the fungal order Sordariales.</title>
        <authorList>
            <person name="Hensen N."/>
            <person name="Bonometti L."/>
            <person name="Westerberg I."/>
            <person name="Brannstrom I.O."/>
            <person name="Guillou S."/>
            <person name="Cros-Aarteil S."/>
            <person name="Calhoun S."/>
            <person name="Haridas S."/>
            <person name="Kuo A."/>
            <person name="Mondo S."/>
            <person name="Pangilinan J."/>
            <person name="Riley R."/>
            <person name="LaButti K."/>
            <person name="Andreopoulos B."/>
            <person name="Lipzen A."/>
            <person name="Chen C."/>
            <person name="Yan M."/>
            <person name="Daum C."/>
            <person name="Ng V."/>
            <person name="Clum A."/>
            <person name="Steindorff A."/>
            <person name="Ohm R.A."/>
            <person name="Martin F."/>
            <person name="Silar P."/>
            <person name="Natvig D.O."/>
            <person name="Lalanne C."/>
            <person name="Gautier V."/>
            <person name="Ament-Velasquez S.L."/>
            <person name="Kruys A."/>
            <person name="Hutchinson M.I."/>
            <person name="Powell A.J."/>
            <person name="Barry K."/>
            <person name="Miller A.N."/>
            <person name="Grigoriev I.V."/>
            <person name="Debuchy R."/>
            <person name="Gladieux P."/>
            <person name="Hiltunen Thoren M."/>
            <person name="Johannesson H."/>
        </authorList>
    </citation>
    <scope>NUCLEOTIDE SEQUENCE</scope>
    <source>
        <strain evidence="2">CBS 333.67</strain>
    </source>
</reference>
<reference evidence="2" key="2">
    <citation type="submission" date="2023-06" db="EMBL/GenBank/DDBJ databases">
        <authorList>
            <consortium name="Lawrence Berkeley National Laboratory"/>
            <person name="Mondo S.J."/>
            <person name="Hensen N."/>
            <person name="Bonometti L."/>
            <person name="Westerberg I."/>
            <person name="Brannstrom I.O."/>
            <person name="Guillou S."/>
            <person name="Cros-Aarteil S."/>
            <person name="Calhoun S."/>
            <person name="Haridas S."/>
            <person name="Kuo A."/>
            <person name="Pangilinan J."/>
            <person name="Riley R."/>
            <person name="Labutti K."/>
            <person name="Andreopoulos B."/>
            <person name="Lipzen A."/>
            <person name="Chen C."/>
            <person name="Yanf M."/>
            <person name="Daum C."/>
            <person name="Ng V."/>
            <person name="Clum A."/>
            <person name="Steindorff A."/>
            <person name="Ohm R."/>
            <person name="Martin F."/>
            <person name="Silar P."/>
            <person name="Natvig D."/>
            <person name="Lalanne C."/>
            <person name="Gautier V."/>
            <person name="Ament-Velasquez S.L."/>
            <person name="Kruys A."/>
            <person name="Hutchinson M.I."/>
            <person name="Powell A.J."/>
            <person name="Barry K."/>
            <person name="Miller A.N."/>
            <person name="Grigoriev I.V."/>
            <person name="Debuchy R."/>
            <person name="Gladieux P."/>
            <person name="Thoren M.H."/>
            <person name="Johannesson H."/>
        </authorList>
    </citation>
    <scope>NUCLEOTIDE SEQUENCE</scope>
    <source>
        <strain evidence="2">CBS 333.67</strain>
    </source>
</reference>
<dbReference type="PANTHER" id="PTHR24148">
    <property type="entry name" value="ANKYRIN REPEAT DOMAIN-CONTAINING PROTEIN 39 HOMOLOG-RELATED"/>
    <property type="match status" value="1"/>
</dbReference>
<dbReference type="PANTHER" id="PTHR24148:SF64">
    <property type="entry name" value="HETEROKARYON INCOMPATIBILITY DOMAIN-CONTAINING PROTEIN"/>
    <property type="match status" value="1"/>
</dbReference>
<feature type="domain" description="Heterokaryon incompatibility" evidence="1">
    <location>
        <begin position="77"/>
        <end position="232"/>
    </location>
</feature>
<dbReference type="Pfam" id="PF26639">
    <property type="entry name" value="Het-6_barrel"/>
    <property type="match status" value="1"/>
</dbReference>
<evidence type="ECO:0000259" key="1">
    <source>
        <dbReference type="Pfam" id="PF06985"/>
    </source>
</evidence>
<keyword evidence="3" id="KW-1185">Reference proteome</keyword>
<accession>A0AAJ0LZ99</accession>
<dbReference type="GeneID" id="87889352"/>
<dbReference type="AlphaFoldDB" id="A0AAJ0LZ99"/>
<protein>
    <submittedName>
        <fullName evidence="2">Heterokaryon incompatibility protein-domain-containing protein</fullName>
    </submittedName>
</protein>
<evidence type="ECO:0000313" key="2">
    <source>
        <dbReference type="EMBL" id="KAK3303211.1"/>
    </source>
</evidence>
<dbReference type="RefSeq" id="XP_062718991.1">
    <property type="nucleotide sequence ID" value="XM_062870523.1"/>
</dbReference>
<dbReference type="EMBL" id="JAUDZG010000006">
    <property type="protein sequence ID" value="KAK3303211.1"/>
    <property type="molecule type" value="Genomic_DNA"/>
</dbReference>
<comment type="caution">
    <text evidence="2">The sequence shown here is derived from an EMBL/GenBank/DDBJ whole genome shotgun (WGS) entry which is preliminary data.</text>
</comment>
<organism evidence="2 3">
    <name type="scientific">Chaetomium strumarium</name>
    <dbReference type="NCBI Taxonomy" id="1170767"/>
    <lineage>
        <taxon>Eukaryota</taxon>
        <taxon>Fungi</taxon>
        <taxon>Dikarya</taxon>
        <taxon>Ascomycota</taxon>
        <taxon>Pezizomycotina</taxon>
        <taxon>Sordariomycetes</taxon>
        <taxon>Sordariomycetidae</taxon>
        <taxon>Sordariales</taxon>
        <taxon>Chaetomiaceae</taxon>
        <taxon>Chaetomium</taxon>
    </lineage>
</organism>
<gene>
    <name evidence="2" type="ORF">B0T15DRAFT_560112</name>
</gene>
<evidence type="ECO:0000313" key="3">
    <source>
        <dbReference type="Proteomes" id="UP001273166"/>
    </source>
</evidence>
<dbReference type="Pfam" id="PF06985">
    <property type="entry name" value="HET"/>
    <property type="match status" value="1"/>
</dbReference>
<proteinExistence type="predicted"/>
<dbReference type="InterPro" id="IPR010730">
    <property type="entry name" value="HET"/>
</dbReference>
<sequence>MMPTYIQRGPTISNRDMGELMARDDAFSRAVWHNGANFSSPGEGDEATIFVSSRSSDGARLQCRMQVCSMSDNRGAYEAISYTWMTGREEFIECNGKEVMVGANLYLALRRVRRDRSKRTVWADALCIDQSNALERSQQVAAMGKIFRNAYSVLVASSKAFDGVCSVVSTWAGASTSAAAHRMLEEGPQYRIQEAGTCSGSMGDLSAESKVWLEVLHLYKRRWFSRLWVVQEIALARRATAIWGACEMSWEWIGLAASIIRTNWDRFVPGCHKSHSDESSRLVPVGVMNAYFMYRISRLQSYVDPLCFSFGELLTLTRQFKCEDDRDKIFGLLGLPTTDQVNSYITPDYGQSLADGYRSLASAMLCSTKSLAFLSHVHRWDITDDTESGSALPSWIPKWHLVGPQTLTPLDAHPDFAAGLSKAAKFRVAHDQAGHPDRLAVCGVMLEDVKEPSKPQRPVTRSARSPFVRWTGGIEDLEMVLARHPHTKRSLEKLAITLTAGKSWYGLPKDRDGMLADFDHCLIAGYLWWALEPDAFGLTNGTRATTAVSETSSAGGDGNLFLDAVATACVGRQLFRTASNMRGVGPFDTRLGDKVRVIYGCPVPFVIWRCQEKGGYTLVGECYIDDIMHWEAVDDEKYEEVWIDLV</sequence>